<sequence>MVSIVGAGPGAADLLTVRALRRLGQADVVLYDNLVSAEVMALCAPDATLIYSGKKYGDHVDPRQRQQEINEAMVAYARQGKRVVRLKSGDPFIFGRAAEEIRYLTAQQVPYEVVPGLTAGLAAASLVHIPVTERNHSNAVLLCTAHTANYDFEQLDALANMLRTGTTLVMYMGLSNMPQVVAKLQAAVGPDAVYVSAISHVSGSQQRLVTALLPDIEAALAQAALPMPVVFIIGKYACSLDEAAAHLHSLS</sequence>
<keyword evidence="4 8" id="KW-0808">Transferase</keyword>
<evidence type="ECO:0000259" key="9">
    <source>
        <dbReference type="Pfam" id="PF00590"/>
    </source>
</evidence>
<dbReference type="InterPro" id="IPR014776">
    <property type="entry name" value="4pyrrole_Mease_sub2"/>
</dbReference>
<comment type="similarity">
    <text evidence="1 8">Belongs to the precorrin methyltransferase family.</text>
</comment>
<dbReference type="PANTHER" id="PTHR45790">
    <property type="entry name" value="SIROHEME SYNTHASE-RELATED"/>
    <property type="match status" value="1"/>
</dbReference>
<dbReference type="InterPro" id="IPR035996">
    <property type="entry name" value="4pyrrol_Methylase_sf"/>
</dbReference>
<dbReference type="InterPro" id="IPR003043">
    <property type="entry name" value="Uropor_MeTrfase_CS"/>
</dbReference>
<dbReference type="CDD" id="cd11642">
    <property type="entry name" value="SUMT"/>
    <property type="match status" value="1"/>
</dbReference>
<dbReference type="InterPro" id="IPR050161">
    <property type="entry name" value="Siro_Cobalamin_biosynth"/>
</dbReference>
<dbReference type="OrthoDB" id="9815856at2"/>
<dbReference type="KEGG" id="hnv:DDQ68_09640"/>
<evidence type="ECO:0000313" key="10">
    <source>
        <dbReference type="EMBL" id="AWM35373.1"/>
    </source>
</evidence>
<evidence type="ECO:0000256" key="1">
    <source>
        <dbReference type="ARBA" id="ARBA00005879"/>
    </source>
</evidence>
<accession>A0A2Z3GNK4</accession>
<evidence type="ECO:0000313" key="11">
    <source>
        <dbReference type="Proteomes" id="UP000245999"/>
    </source>
</evidence>
<reference evidence="11" key="1">
    <citation type="submission" date="2018-04" db="EMBL/GenBank/DDBJ databases">
        <title>Complete genome of Antarctic heterotrophic bacterium Hymenobacter nivis.</title>
        <authorList>
            <person name="Terashima M."/>
        </authorList>
    </citation>
    <scope>NUCLEOTIDE SEQUENCE [LARGE SCALE GENOMIC DNA]</scope>
    <source>
        <strain evidence="11">NBRC 111535</strain>
    </source>
</reference>
<dbReference type="FunFam" id="3.40.1010.10:FF:000001">
    <property type="entry name" value="Siroheme synthase"/>
    <property type="match status" value="1"/>
</dbReference>
<evidence type="ECO:0000256" key="7">
    <source>
        <dbReference type="ARBA" id="ARBA00025705"/>
    </source>
</evidence>
<dbReference type="SUPFAM" id="SSF53790">
    <property type="entry name" value="Tetrapyrrole methylase"/>
    <property type="match status" value="1"/>
</dbReference>
<comment type="pathway">
    <text evidence="7">Porphyrin-containing compound metabolism; siroheme biosynthesis; precorrin-2 from uroporphyrinogen III: step 1/1.</text>
</comment>
<dbReference type="EMBL" id="CP029145">
    <property type="protein sequence ID" value="AWM35373.1"/>
    <property type="molecule type" value="Genomic_DNA"/>
</dbReference>
<dbReference type="InterPro" id="IPR006366">
    <property type="entry name" value="CobA/CysG_C"/>
</dbReference>
<dbReference type="PANTHER" id="PTHR45790:SF3">
    <property type="entry name" value="S-ADENOSYL-L-METHIONINE-DEPENDENT UROPORPHYRINOGEN III METHYLTRANSFERASE, CHLOROPLASTIC"/>
    <property type="match status" value="1"/>
</dbReference>
<name>A0A2Z3GNK4_9BACT</name>
<feature type="domain" description="Tetrapyrrole methylase" evidence="9">
    <location>
        <begin position="1"/>
        <end position="216"/>
    </location>
</feature>
<keyword evidence="6" id="KW-0627">Porphyrin biosynthesis</keyword>
<dbReference type="GO" id="GO:0032259">
    <property type="term" value="P:methylation"/>
    <property type="evidence" value="ECO:0007669"/>
    <property type="project" value="UniProtKB-KW"/>
</dbReference>
<keyword evidence="3 8" id="KW-0489">Methyltransferase</keyword>
<dbReference type="AlphaFoldDB" id="A0A2Z3GNK4"/>
<dbReference type="GO" id="GO:0004851">
    <property type="term" value="F:uroporphyrin-III C-methyltransferase activity"/>
    <property type="evidence" value="ECO:0007669"/>
    <property type="project" value="UniProtKB-EC"/>
</dbReference>
<evidence type="ECO:0000256" key="2">
    <source>
        <dbReference type="ARBA" id="ARBA00012162"/>
    </source>
</evidence>
<dbReference type="Proteomes" id="UP000245999">
    <property type="component" value="Chromosome"/>
</dbReference>
<keyword evidence="5" id="KW-0949">S-adenosyl-L-methionine</keyword>
<gene>
    <name evidence="10" type="primary">cobA</name>
    <name evidence="10" type="ORF">DDQ68_09640</name>
</gene>
<protein>
    <recommendedName>
        <fullName evidence="2">uroporphyrinogen-III C-methyltransferase</fullName>
        <ecNumber evidence="2">2.1.1.107</ecNumber>
    </recommendedName>
</protein>
<dbReference type="InterPro" id="IPR000878">
    <property type="entry name" value="4pyrrol_Mease"/>
</dbReference>
<evidence type="ECO:0000256" key="3">
    <source>
        <dbReference type="ARBA" id="ARBA00022603"/>
    </source>
</evidence>
<dbReference type="InterPro" id="IPR014777">
    <property type="entry name" value="4pyrrole_Mease_sub1"/>
</dbReference>
<evidence type="ECO:0000256" key="6">
    <source>
        <dbReference type="ARBA" id="ARBA00023244"/>
    </source>
</evidence>
<dbReference type="EC" id="2.1.1.107" evidence="2"/>
<dbReference type="PROSITE" id="PS00839">
    <property type="entry name" value="SUMT_1"/>
    <property type="match status" value="1"/>
</dbReference>
<dbReference type="PROSITE" id="PS00840">
    <property type="entry name" value="SUMT_2"/>
    <property type="match status" value="1"/>
</dbReference>
<evidence type="ECO:0000256" key="8">
    <source>
        <dbReference type="RuleBase" id="RU003960"/>
    </source>
</evidence>
<proteinExistence type="inferred from homology"/>
<dbReference type="Pfam" id="PF00590">
    <property type="entry name" value="TP_methylase"/>
    <property type="match status" value="1"/>
</dbReference>
<evidence type="ECO:0000256" key="5">
    <source>
        <dbReference type="ARBA" id="ARBA00022691"/>
    </source>
</evidence>
<dbReference type="Gene3D" id="3.30.950.10">
    <property type="entry name" value="Methyltransferase, Cobalt-precorrin-4 Transmethylase, Domain 2"/>
    <property type="match status" value="1"/>
</dbReference>
<dbReference type="GO" id="GO:0019354">
    <property type="term" value="P:siroheme biosynthetic process"/>
    <property type="evidence" value="ECO:0007669"/>
    <property type="project" value="InterPro"/>
</dbReference>
<keyword evidence="11" id="KW-1185">Reference proteome</keyword>
<dbReference type="Gene3D" id="3.40.1010.10">
    <property type="entry name" value="Cobalt-precorrin-4 Transmethylase, Domain 1"/>
    <property type="match status" value="1"/>
</dbReference>
<dbReference type="NCBIfam" id="TIGR01469">
    <property type="entry name" value="cobA_cysG_Cterm"/>
    <property type="match status" value="1"/>
</dbReference>
<dbReference type="NCBIfam" id="NF004790">
    <property type="entry name" value="PRK06136.1"/>
    <property type="match status" value="1"/>
</dbReference>
<organism evidence="10 11">
    <name type="scientific">Hymenobacter nivis</name>
    <dbReference type="NCBI Taxonomy" id="1850093"/>
    <lineage>
        <taxon>Bacteria</taxon>
        <taxon>Pseudomonadati</taxon>
        <taxon>Bacteroidota</taxon>
        <taxon>Cytophagia</taxon>
        <taxon>Cytophagales</taxon>
        <taxon>Hymenobacteraceae</taxon>
        <taxon>Hymenobacter</taxon>
    </lineage>
</organism>
<evidence type="ECO:0000256" key="4">
    <source>
        <dbReference type="ARBA" id="ARBA00022679"/>
    </source>
</evidence>